<evidence type="ECO:0000313" key="4">
    <source>
        <dbReference type="WBParaSite" id="SCUD_0001082501-mRNA-1"/>
    </source>
</evidence>
<protein>
    <submittedName>
        <fullName evidence="2 4">Uncharacterized protein</fullName>
    </submittedName>
</protein>
<dbReference type="AlphaFoldDB" id="A0A183K749"/>
<dbReference type="Proteomes" id="UP000279833">
    <property type="component" value="Unassembled WGS sequence"/>
</dbReference>
<proteinExistence type="predicted"/>
<dbReference type="WBParaSite" id="SCUD_0001082501-mRNA-1">
    <property type="protein sequence ID" value="SCUD_0001082501-mRNA-1"/>
    <property type="gene ID" value="SCUD_0001082501"/>
</dbReference>
<organism evidence="4">
    <name type="scientific">Schistosoma curassoni</name>
    <dbReference type="NCBI Taxonomy" id="6186"/>
    <lineage>
        <taxon>Eukaryota</taxon>
        <taxon>Metazoa</taxon>
        <taxon>Spiralia</taxon>
        <taxon>Lophotrochozoa</taxon>
        <taxon>Platyhelminthes</taxon>
        <taxon>Trematoda</taxon>
        <taxon>Digenea</taxon>
        <taxon>Strigeidida</taxon>
        <taxon>Schistosomatoidea</taxon>
        <taxon>Schistosomatidae</taxon>
        <taxon>Schistosoma</taxon>
    </lineage>
</organism>
<evidence type="ECO:0000313" key="3">
    <source>
        <dbReference type="Proteomes" id="UP000279833"/>
    </source>
</evidence>
<gene>
    <name evidence="2" type="ORF">SCUD_LOCUS10825</name>
</gene>
<dbReference type="EMBL" id="UZAK01034017">
    <property type="protein sequence ID" value="VDP41742.1"/>
    <property type="molecule type" value="Genomic_DNA"/>
</dbReference>
<keyword evidence="1" id="KW-0732">Signal</keyword>
<evidence type="ECO:0000256" key="1">
    <source>
        <dbReference type="SAM" id="SignalP"/>
    </source>
</evidence>
<feature type="signal peptide" evidence="1">
    <location>
        <begin position="1"/>
        <end position="15"/>
    </location>
</feature>
<evidence type="ECO:0000313" key="2">
    <source>
        <dbReference type="EMBL" id="VDP41742.1"/>
    </source>
</evidence>
<keyword evidence="3" id="KW-1185">Reference proteome</keyword>
<reference evidence="4" key="1">
    <citation type="submission" date="2016-06" db="UniProtKB">
        <authorList>
            <consortium name="WormBaseParasite"/>
        </authorList>
    </citation>
    <scope>IDENTIFICATION</scope>
</reference>
<name>A0A183K749_9TREM</name>
<sequence>MGTFLILVILCSVQNEYLPSFVPSLIKNKAQSNRAVLLNWIKIL</sequence>
<accession>A0A183K749</accession>
<reference evidence="2 3" key="2">
    <citation type="submission" date="2018-11" db="EMBL/GenBank/DDBJ databases">
        <authorList>
            <consortium name="Pathogen Informatics"/>
        </authorList>
    </citation>
    <scope>NUCLEOTIDE SEQUENCE [LARGE SCALE GENOMIC DNA]</scope>
    <source>
        <strain evidence="2">Dakar</strain>
        <strain evidence="3">Dakar, Senegal</strain>
    </source>
</reference>
<feature type="chain" id="PRO_5043140767" evidence="1">
    <location>
        <begin position="16"/>
        <end position="44"/>
    </location>
</feature>